<accession>A0A2V1D6F5</accession>
<sequence>MASNSSISSAPSSNSSSYPPNTGVSRSGNSATSVTSLYDDRKQANRSAVVQALADPAAVELLERTAWACKVQRNRNNTCWYAPTILIFNGVSLSRR</sequence>
<dbReference type="Proteomes" id="UP000244855">
    <property type="component" value="Unassembled WGS sequence"/>
</dbReference>
<protein>
    <submittedName>
        <fullName evidence="2">Uncharacterized protein</fullName>
    </submittedName>
</protein>
<keyword evidence="3" id="KW-1185">Reference proteome</keyword>
<feature type="compositionally biased region" description="Polar residues" evidence="1">
    <location>
        <begin position="22"/>
        <end position="36"/>
    </location>
</feature>
<feature type="compositionally biased region" description="Low complexity" evidence="1">
    <location>
        <begin position="1"/>
        <end position="21"/>
    </location>
</feature>
<dbReference type="EMBL" id="KZ805574">
    <property type="protein sequence ID" value="PVH93686.1"/>
    <property type="molecule type" value="Genomic_DNA"/>
</dbReference>
<evidence type="ECO:0000256" key="1">
    <source>
        <dbReference type="SAM" id="MobiDB-lite"/>
    </source>
</evidence>
<organism evidence="2 3">
    <name type="scientific">Periconia macrospinosa</name>
    <dbReference type="NCBI Taxonomy" id="97972"/>
    <lineage>
        <taxon>Eukaryota</taxon>
        <taxon>Fungi</taxon>
        <taxon>Dikarya</taxon>
        <taxon>Ascomycota</taxon>
        <taxon>Pezizomycotina</taxon>
        <taxon>Dothideomycetes</taxon>
        <taxon>Pleosporomycetidae</taxon>
        <taxon>Pleosporales</taxon>
        <taxon>Massarineae</taxon>
        <taxon>Periconiaceae</taxon>
        <taxon>Periconia</taxon>
    </lineage>
</organism>
<feature type="region of interest" description="Disordered" evidence="1">
    <location>
        <begin position="1"/>
        <end position="38"/>
    </location>
</feature>
<evidence type="ECO:0000313" key="2">
    <source>
        <dbReference type="EMBL" id="PVH93686.1"/>
    </source>
</evidence>
<evidence type="ECO:0000313" key="3">
    <source>
        <dbReference type="Proteomes" id="UP000244855"/>
    </source>
</evidence>
<proteinExistence type="predicted"/>
<dbReference type="AlphaFoldDB" id="A0A2V1D6F5"/>
<gene>
    <name evidence="2" type="ORF">DM02DRAFT_216410</name>
</gene>
<name>A0A2V1D6F5_9PLEO</name>
<reference evidence="2 3" key="1">
    <citation type="journal article" date="2018" name="Sci. Rep.">
        <title>Comparative genomics provides insights into the lifestyle and reveals functional heterogeneity of dark septate endophytic fungi.</title>
        <authorList>
            <person name="Knapp D.G."/>
            <person name="Nemeth J.B."/>
            <person name="Barry K."/>
            <person name="Hainaut M."/>
            <person name="Henrissat B."/>
            <person name="Johnson J."/>
            <person name="Kuo A."/>
            <person name="Lim J.H.P."/>
            <person name="Lipzen A."/>
            <person name="Nolan M."/>
            <person name="Ohm R.A."/>
            <person name="Tamas L."/>
            <person name="Grigoriev I.V."/>
            <person name="Spatafora J.W."/>
            <person name="Nagy L.G."/>
            <person name="Kovacs G.M."/>
        </authorList>
    </citation>
    <scope>NUCLEOTIDE SEQUENCE [LARGE SCALE GENOMIC DNA]</scope>
    <source>
        <strain evidence="2 3">DSE2036</strain>
    </source>
</reference>